<keyword evidence="1" id="KW-0597">Phosphoprotein</keyword>
<feature type="domain" description="Response regulatory" evidence="3">
    <location>
        <begin position="156"/>
        <end position="277"/>
    </location>
</feature>
<feature type="non-terminal residue" evidence="4">
    <location>
        <position position="1"/>
    </location>
</feature>
<protein>
    <submittedName>
        <fullName evidence="4">Multi-sensor hybrid histidine kinase</fullName>
    </submittedName>
</protein>
<keyword evidence="4" id="KW-0418">Kinase</keyword>
<dbReference type="AlphaFoldDB" id="A0A3B0X865"/>
<dbReference type="PANTHER" id="PTHR45339:SF1">
    <property type="entry name" value="HYBRID SIGNAL TRANSDUCTION HISTIDINE KINASE J"/>
    <property type="match status" value="1"/>
</dbReference>
<proteinExistence type="predicted"/>
<dbReference type="InterPro" id="IPR001789">
    <property type="entry name" value="Sig_transdc_resp-reg_receiver"/>
</dbReference>
<dbReference type="GO" id="GO:0000160">
    <property type="term" value="P:phosphorelay signal transduction system"/>
    <property type="evidence" value="ECO:0007669"/>
    <property type="project" value="UniProtKB-KW"/>
</dbReference>
<dbReference type="InterPro" id="IPR011006">
    <property type="entry name" value="CheY-like_superfamily"/>
</dbReference>
<dbReference type="EMBL" id="UOFF01000437">
    <property type="protein sequence ID" value="VAW57669.1"/>
    <property type="molecule type" value="Genomic_DNA"/>
</dbReference>
<evidence type="ECO:0000256" key="1">
    <source>
        <dbReference type="ARBA" id="ARBA00022553"/>
    </source>
</evidence>
<keyword evidence="4" id="KW-0808">Transferase</keyword>
<dbReference type="SUPFAM" id="SSF52172">
    <property type="entry name" value="CheY-like"/>
    <property type="match status" value="1"/>
</dbReference>
<dbReference type="GO" id="GO:0016301">
    <property type="term" value="F:kinase activity"/>
    <property type="evidence" value="ECO:0007669"/>
    <property type="project" value="UniProtKB-KW"/>
</dbReference>
<evidence type="ECO:0000259" key="3">
    <source>
        <dbReference type="PROSITE" id="PS50110"/>
    </source>
</evidence>
<dbReference type="PANTHER" id="PTHR45339">
    <property type="entry name" value="HYBRID SIGNAL TRANSDUCTION HISTIDINE KINASE J"/>
    <property type="match status" value="1"/>
</dbReference>
<dbReference type="CDD" id="cd17546">
    <property type="entry name" value="REC_hyHK_CKI1_RcsC-like"/>
    <property type="match status" value="1"/>
</dbReference>
<gene>
    <name evidence="4" type="ORF">MNBD_GAMMA07-1767</name>
</gene>
<keyword evidence="2" id="KW-0902">Two-component regulatory system</keyword>
<evidence type="ECO:0000256" key="2">
    <source>
        <dbReference type="ARBA" id="ARBA00023012"/>
    </source>
</evidence>
<sequence>RGENFSNKEMIEKVLDVDILFLETDVLYIESMIEKFKYLDIKFTIANELEKVKSFFGQNMLTNKLIIVNAESLTEDIIQSIEYIKTNKSLLSTPLLLISSANTYDDVKNMFIDTVSIVSSYNITLHQLASEISYSKLSFKTQEKIETTLLEKKRLNVLLVEDDVNNQLVAKAMLNDIGHDVNIVLAIDGQDALDKWQEQEDNYFNFILMDCQMPNVNGYEATKNIRTTNGGKKIPIIALTANSSDEEKQKCKQSGMNDFYSKPYKKEIFKTIVSKWG</sequence>
<dbReference type="SMART" id="SM00448">
    <property type="entry name" value="REC"/>
    <property type="match status" value="1"/>
</dbReference>
<reference evidence="4" key="1">
    <citation type="submission" date="2018-06" db="EMBL/GenBank/DDBJ databases">
        <authorList>
            <person name="Zhirakovskaya E."/>
        </authorList>
    </citation>
    <scope>NUCLEOTIDE SEQUENCE</scope>
</reference>
<accession>A0A3B0X865</accession>
<dbReference type="PROSITE" id="PS50110">
    <property type="entry name" value="RESPONSE_REGULATORY"/>
    <property type="match status" value="1"/>
</dbReference>
<organism evidence="4">
    <name type="scientific">hydrothermal vent metagenome</name>
    <dbReference type="NCBI Taxonomy" id="652676"/>
    <lineage>
        <taxon>unclassified sequences</taxon>
        <taxon>metagenomes</taxon>
        <taxon>ecological metagenomes</taxon>
    </lineage>
</organism>
<dbReference type="Pfam" id="PF00072">
    <property type="entry name" value="Response_reg"/>
    <property type="match status" value="1"/>
</dbReference>
<name>A0A3B0X865_9ZZZZ</name>
<dbReference type="Gene3D" id="3.40.50.2300">
    <property type="match status" value="1"/>
</dbReference>
<evidence type="ECO:0000313" key="4">
    <source>
        <dbReference type="EMBL" id="VAW57669.1"/>
    </source>
</evidence>